<dbReference type="AlphaFoldDB" id="A0A4R7BJ57"/>
<evidence type="ECO:0000313" key="1">
    <source>
        <dbReference type="EMBL" id="TDR85278.1"/>
    </source>
</evidence>
<dbReference type="SUPFAM" id="SSF54427">
    <property type="entry name" value="NTF2-like"/>
    <property type="match status" value="1"/>
</dbReference>
<organism evidence="1 2">
    <name type="scientific">Enterovirga rhinocerotis</name>
    <dbReference type="NCBI Taxonomy" id="1339210"/>
    <lineage>
        <taxon>Bacteria</taxon>
        <taxon>Pseudomonadati</taxon>
        <taxon>Pseudomonadota</taxon>
        <taxon>Alphaproteobacteria</taxon>
        <taxon>Hyphomicrobiales</taxon>
        <taxon>Methylobacteriaceae</taxon>
        <taxon>Enterovirga</taxon>
    </lineage>
</organism>
<comment type="caution">
    <text evidence="1">The sequence shown here is derived from an EMBL/GenBank/DDBJ whole genome shotgun (WGS) entry which is preliminary data.</text>
</comment>
<dbReference type="Proteomes" id="UP000295122">
    <property type="component" value="Unassembled WGS sequence"/>
</dbReference>
<sequence length="73" mass="8129">MTANLELIRRTYEGSSAENGANLLAVLSPDVEWTEAEGFPYAGSYVGVDALMKGVFQRLATEWEGYKAELRER</sequence>
<dbReference type="RefSeq" id="WP_245513411.1">
    <property type="nucleotide sequence ID" value="NZ_SNZR01000018.1"/>
</dbReference>
<dbReference type="EMBL" id="SNZR01000018">
    <property type="protein sequence ID" value="TDR85278.1"/>
    <property type="molecule type" value="Genomic_DNA"/>
</dbReference>
<dbReference type="PANTHER" id="PTHR41252">
    <property type="entry name" value="BLR2505 PROTEIN"/>
    <property type="match status" value="1"/>
</dbReference>
<accession>A0A4R7BJ57</accession>
<keyword evidence="2" id="KW-1185">Reference proteome</keyword>
<evidence type="ECO:0008006" key="3">
    <source>
        <dbReference type="Google" id="ProtNLM"/>
    </source>
</evidence>
<name>A0A4R7BJ57_9HYPH</name>
<evidence type="ECO:0000313" key="2">
    <source>
        <dbReference type="Proteomes" id="UP000295122"/>
    </source>
</evidence>
<protein>
    <recommendedName>
        <fullName evidence="3">SnoaL-like protein</fullName>
    </recommendedName>
</protein>
<dbReference type="InterPro" id="IPR032710">
    <property type="entry name" value="NTF2-like_dom_sf"/>
</dbReference>
<dbReference type="Gene3D" id="3.10.450.50">
    <property type="match status" value="1"/>
</dbReference>
<proteinExistence type="predicted"/>
<dbReference type="PANTHER" id="PTHR41252:SF1">
    <property type="entry name" value="BLR2505 PROTEIN"/>
    <property type="match status" value="1"/>
</dbReference>
<reference evidence="1 2" key="1">
    <citation type="submission" date="2019-03" db="EMBL/GenBank/DDBJ databases">
        <title>Genomic Encyclopedia of Type Strains, Phase IV (KMG-IV): sequencing the most valuable type-strain genomes for metagenomic binning, comparative biology and taxonomic classification.</title>
        <authorList>
            <person name="Goeker M."/>
        </authorList>
    </citation>
    <scope>NUCLEOTIDE SEQUENCE [LARGE SCALE GENOMIC DNA]</scope>
    <source>
        <strain evidence="1 2">DSM 25903</strain>
    </source>
</reference>
<gene>
    <name evidence="1" type="ORF">EV668_4829</name>
</gene>